<accession>A0ACB8G3Y5</accession>
<dbReference type="Proteomes" id="UP000827872">
    <property type="component" value="Linkage Group LG02"/>
</dbReference>
<proteinExistence type="predicted"/>
<organism evidence="1 2">
    <name type="scientific">Sphaerodactylus townsendi</name>
    <dbReference type="NCBI Taxonomy" id="933632"/>
    <lineage>
        <taxon>Eukaryota</taxon>
        <taxon>Metazoa</taxon>
        <taxon>Chordata</taxon>
        <taxon>Craniata</taxon>
        <taxon>Vertebrata</taxon>
        <taxon>Euteleostomi</taxon>
        <taxon>Lepidosauria</taxon>
        <taxon>Squamata</taxon>
        <taxon>Bifurcata</taxon>
        <taxon>Gekkota</taxon>
        <taxon>Sphaerodactylidae</taxon>
        <taxon>Sphaerodactylus</taxon>
    </lineage>
</organism>
<evidence type="ECO:0000313" key="1">
    <source>
        <dbReference type="EMBL" id="KAH8014095.1"/>
    </source>
</evidence>
<reference evidence="1" key="1">
    <citation type="submission" date="2021-08" db="EMBL/GenBank/DDBJ databases">
        <title>The first chromosome-level gecko genome reveals the dynamic sex chromosomes of Neotropical dwarf geckos (Sphaerodactylidae: Sphaerodactylus).</title>
        <authorList>
            <person name="Pinto B.J."/>
            <person name="Keating S.E."/>
            <person name="Gamble T."/>
        </authorList>
    </citation>
    <scope>NUCLEOTIDE SEQUENCE</scope>
    <source>
        <strain evidence="1">TG3544</strain>
    </source>
</reference>
<comment type="caution">
    <text evidence="1">The sequence shown here is derived from an EMBL/GenBank/DDBJ whole genome shotgun (WGS) entry which is preliminary data.</text>
</comment>
<name>A0ACB8G3Y5_9SAUR</name>
<gene>
    <name evidence="1" type="ORF">K3G42_025727</name>
</gene>
<evidence type="ECO:0000313" key="2">
    <source>
        <dbReference type="Proteomes" id="UP000827872"/>
    </source>
</evidence>
<keyword evidence="2" id="KW-1185">Reference proteome</keyword>
<dbReference type="EMBL" id="CM037615">
    <property type="protein sequence ID" value="KAH8014095.1"/>
    <property type="molecule type" value="Genomic_DNA"/>
</dbReference>
<sequence>MAPYYENLSQRRIKERLFQPYNRWGTCARDSCQSWGCVALLAERNSGRGKSGGGRPGWLQRTPGAAREGDSGGASSRRAEPKSKGKESESAGVAEGLTSSRDSVSHTPGARRLQWQRQAQPGTLLPARGADWRGVAAFAWSSQEGRKAAAEARLLVQGAFAEGRRRKGKRLALLTLGAEVGREAACTRTPLSRGARKEAAAEKKTRPAALRGPTPAQSRLGRRSQPLELSQARTGARDVLPGFARLLPLGLRQLGWAQRRRFPASVPGLLQLR</sequence>
<protein>
    <submittedName>
        <fullName evidence="1">Uncharacterized protein</fullName>
    </submittedName>
</protein>